<dbReference type="Proteomes" id="UP000667802">
    <property type="component" value="Unassembled WGS sequence"/>
</dbReference>
<organism evidence="1 2">
    <name type="scientific">Aetokthonos hydrillicola Thurmond2011</name>
    <dbReference type="NCBI Taxonomy" id="2712845"/>
    <lineage>
        <taxon>Bacteria</taxon>
        <taxon>Bacillati</taxon>
        <taxon>Cyanobacteriota</taxon>
        <taxon>Cyanophyceae</taxon>
        <taxon>Nostocales</taxon>
        <taxon>Hapalosiphonaceae</taxon>
        <taxon>Aetokthonos</taxon>
    </lineage>
</organism>
<accession>A0AAP5I3I4</accession>
<evidence type="ECO:0000313" key="2">
    <source>
        <dbReference type="Proteomes" id="UP000667802"/>
    </source>
</evidence>
<reference evidence="2" key="1">
    <citation type="journal article" date="2021" name="Science">
        <title>Hunting the eagle killer: A cyanobacterial neurotoxin causes vacuolar myelinopathy.</title>
        <authorList>
            <person name="Breinlinger S."/>
            <person name="Phillips T.J."/>
            <person name="Haram B.N."/>
            <person name="Mares J."/>
            <person name="Martinez Yerena J.A."/>
            <person name="Hrouzek P."/>
            <person name="Sobotka R."/>
            <person name="Henderson W.M."/>
            <person name="Schmieder P."/>
            <person name="Williams S.M."/>
            <person name="Lauderdale J.D."/>
            <person name="Wilde H.D."/>
            <person name="Gerrin W."/>
            <person name="Kust A."/>
            <person name="Washington J.W."/>
            <person name="Wagner C."/>
            <person name="Geier B."/>
            <person name="Liebeke M."/>
            <person name="Enke H."/>
            <person name="Niedermeyer T.H.J."/>
            <person name="Wilde S.B."/>
        </authorList>
    </citation>
    <scope>NUCLEOTIDE SEQUENCE [LARGE SCALE GENOMIC DNA]</scope>
    <source>
        <strain evidence="2">Thurmond2011</strain>
    </source>
</reference>
<name>A0AAP5I3I4_9CYAN</name>
<protein>
    <submittedName>
        <fullName evidence="1">Uncharacterized protein</fullName>
    </submittedName>
</protein>
<dbReference type="EMBL" id="JAALHA020000001">
    <property type="protein sequence ID" value="MDR9893124.1"/>
    <property type="molecule type" value="Genomic_DNA"/>
</dbReference>
<dbReference type="RefSeq" id="WP_208346194.1">
    <property type="nucleotide sequence ID" value="NZ_CAWQFN010000012.1"/>
</dbReference>
<dbReference type="AlphaFoldDB" id="A0AAP5I3I4"/>
<evidence type="ECO:0000313" key="1">
    <source>
        <dbReference type="EMBL" id="MDR9893124.1"/>
    </source>
</evidence>
<gene>
    <name evidence="1" type="ORF">G7B40_000800</name>
</gene>
<sequence>MNLEEIDKLLADWKKKIDLVSQNLIDLHGLPTYQRLAGVSGFSKVQLTGVTQARVTSALEAMNDLFGYFDLLVKTINQAAEIRASIPRFLGSPQKLQEIEQILTKPSIQLAVVHTPLANRGLLTAAQTTNAIAPQKLLVLMMNAYDAAKQVVLAVDEAWCRLQPLLSYTEDEIHKLQTLANFLKINSLQELPVIREKISSLRLDIERDPLGVRADFAKEIYPQIAQIKLFLQQAAKQQDLLRKNFAIAHQLQSQLLELHSNATAAFDESTLKVIEHSMLQKPLAIEEIEALSSWLRRLETKFVEGSVKPVEVGLENWTIKAKQYIASVEAVYLANKAPLDTRAELRGRLEALKAKALARGRVEDTILSELASQAHQLLYTRPTPLNKAAELVSQYEKRLNGYLPPYSHKC</sequence>
<keyword evidence="2" id="KW-1185">Reference proteome</keyword>
<proteinExistence type="predicted"/>
<comment type="caution">
    <text evidence="1">The sequence shown here is derived from an EMBL/GenBank/DDBJ whole genome shotgun (WGS) entry which is preliminary data.</text>
</comment>